<reference evidence="1" key="1">
    <citation type="journal article" date="2019" name="Sci. Rep.">
        <title>Draft genome of Tanacetum cinerariifolium, the natural source of mosquito coil.</title>
        <authorList>
            <person name="Yamashiro T."/>
            <person name="Shiraishi A."/>
            <person name="Satake H."/>
            <person name="Nakayama K."/>
        </authorList>
    </citation>
    <scope>NUCLEOTIDE SEQUENCE</scope>
</reference>
<organism evidence="1">
    <name type="scientific">Tanacetum cinerariifolium</name>
    <name type="common">Dalmatian daisy</name>
    <name type="synonym">Chrysanthemum cinerariifolium</name>
    <dbReference type="NCBI Taxonomy" id="118510"/>
    <lineage>
        <taxon>Eukaryota</taxon>
        <taxon>Viridiplantae</taxon>
        <taxon>Streptophyta</taxon>
        <taxon>Embryophyta</taxon>
        <taxon>Tracheophyta</taxon>
        <taxon>Spermatophyta</taxon>
        <taxon>Magnoliopsida</taxon>
        <taxon>eudicotyledons</taxon>
        <taxon>Gunneridae</taxon>
        <taxon>Pentapetalae</taxon>
        <taxon>asterids</taxon>
        <taxon>campanulids</taxon>
        <taxon>Asterales</taxon>
        <taxon>Asteraceae</taxon>
        <taxon>Asteroideae</taxon>
        <taxon>Anthemideae</taxon>
        <taxon>Anthemidinae</taxon>
        <taxon>Tanacetum</taxon>
    </lineage>
</organism>
<dbReference type="EMBL" id="BKCJ010541392">
    <property type="protein sequence ID" value="GFB05057.1"/>
    <property type="molecule type" value="Genomic_DNA"/>
</dbReference>
<comment type="caution">
    <text evidence="1">The sequence shown here is derived from an EMBL/GenBank/DDBJ whole genome shotgun (WGS) entry which is preliminary data.</text>
</comment>
<gene>
    <name evidence="1" type="ORF">Tci_677028</name>
</gene>
<sequence>HLPLQLELSDPFPDLPDLVLYFKIPDSSSESFDLRYSLGHDPPSRCHGRRIYGYGRSDLHEHVSRDHLLRCLGSDSSYPKRTISAHNSSSGEKSSYSSLPVRSNILLNCFKVKATWTSSIIPSNLCGGTVKTELWCLQQLRAYMVDIR</sequence>
<proteinExistence type="predicted"/>
<evidence type="ECO:0000313" key="1">
    <source>
        <dbReference type="EMBL" id="GFB05057.1"/>
    </source>
</evidence>
<feature type="non-terminal residue" evidence="1">
    <location>
        <position position="1"/>
    </location>
</feature>
<dbReference type="AlphaFoldDB" id="A0A699KPL0"/>
<name>A0A699KPL0_TANCI</name>
<protein>
    <submittedName>
        <fullName evidence="1">Uncharacterized protein</fullName>
    </submittedName>
</protein>
<accession>A0A699KPL0</accession>